<dbReference type="EMBL" id="JAZHGC010000036">
    <property type="protein sequence ID" value="MEM5290473.1"/>
    <property type="molecule type" value="Genomic_DNA"/>
</dbReference>
<keyword evidence="1" id="KW-1133">Transmembrane helix</keyword>
<feature type="transmembrane region" description="Helical" evidence="1">
    <location>
        <begin position="12"/>
        <end position="37"/>
    </location>
</feature>
<comment type="caution">
    <text evidence="2">The sequence shown here is derived from an EMBL/GenBank/DDBJ whole genome shotgun (WGS) entry which is preliminary data.</text>
</comment>
<evidence type="ECO:0000256" key="1">
    <source>
        <dbReference type="SAM" id="Phobius"/>
    </source>
</evidence>
<evidence type="ECO:0000313" key="3">
    <source>
        <dbReference type="Proteomes" id="UP001494588"/>
    </source>
</evidence>
<gene>
    <name evidence="2" type="ORF">V4C55_32600</name>
</gene>
<keyword evidence="1" id="KW-0812">Transmembrane</keyword>
<dbReference type="RefSeq" id="WP_201651996.1">
    <property type="nucleotide sequence ID" value="NZ_CAJHCS010000014.1"/>
</dbReference>
<reference evidence="2 3" key="1">
    <citation type="submission" date="2024-01" db="EMBL/GenBank/DDBJ databases">
        <title>The diversity of rhizobia nodulating Mimosa spp. in eleven states of Brazil covering several biomes is determined by host plant, location, and edaphic factors.</title>
        <authorList>
            <person name="Rouws L."/>
            <person name="Barauna A."/>
            <person name="Beukes C."/>
            <person name="De Faria S.M."/>
            <person name="Gross E."/>
            <person name="Dos Reis Junior F.B."/>
            <person name="Simon M."/>
            <person name="Maluk M."/>
            <person name="Odee D.W."/>
            <person name="Kenicer G."/>
            <person name="Young J.P.W."/>
            <person name="Reis V.M."/>
            <person name="Zilli J."/>
            <person name="James E.K."/>
        </authorList>
    </citation>
    <scope>NUCLEOTIDE SEQUENCE [LARGE SCALE GENOMIC DNA]</scope>
    <source>
        <strain evidence="2 3">JPY77</strain>
    </source>
</reference>
<keyword evidence="1" id="KW-0472">Membrane</keyword>
<proteinExistence type="predicted"/>
<name>A0ABU9QLW0_9BURK</name>
<dbReference type="Proteomes" id="UP001494588">
    <property type="component" value="Unassembled WGS sequence"/>
</dbReference>
<sequence length="74" mass="7935">MNHLATLPPKQRFLAALVCLPLMYLVVKALALGLTWAATRDSILPVVLVGVAGILALVNAQRIAASIVTLFQRQ</sequence>
<evidence type="ECO:0000313" key="2">
    <source>
        <dbReference type="EMBL" id="MEM5290473.1"/>
    </source>
</evidence>
<protein>
    <submittedName>
        <fullName evidence="2">Uncharacterized protein</fullName>
    </submittedName>
</protein>
<accession>A0ABU9QLW0</accession>
<organism evidence="2 3">
    <name type="scientific">Paraburkholderia sabiae</name>
    <dbReference type="NCBI Taxonomy" id="273251"/>
    <lineage>
        <taxon>Bacteria</taxon>
        <taxon>Pseudomonadati</taxon>
        <taxon>Pseudomonadota</taxon>
        <taxon>Betaproteobacteria</taxon>
        <taxon>Burkholderiales</taxon>
        <taxon>Burkholderiaceae</taxon>
        <taxon>Paraburkholderia</taxon>
    </lineage>
</organism>
<keyword evidence="3" id="KW-1185">Reference proteome</keyword>
<feature type="transmembrane region" description="Helical" evidence="1">
    <location>
        <begin position="43"/>
        <end position="71"/>
    </location>
</feature>